<accession>A0A1G6YV72</accession>
<keyword evidence="3" id="KW-1185">Reference proteome</keyword>
<dbReference type="Pfam" id="PF00487">
    <property type="entry name" value="FA_desaturase"/>
    <property type="match status" value="1"/>
</dbReference>
<dbReference type="GO" id="GO:0016020">
    <property type="term" value="C:membrane"/>
    <property type="evidence" value="ECO:0007669"/>
    <property type="project" value="TreeGrafter"/>
</dbReference>
<protein>
    <submittedName>
        <fullName evidence="2">Fatty acid desaturase</fullName>
    </submittedName>
</protein>
<organism evidence="2 3">
    <name type="scientific">Nocardioides lianchengensis</name>
    <dbReference type="NCBI Taxonomy" id="1045774"/>
    <lineage>
        <taxon>Bacteria</taxon>
        <taxon>Bacillati</taxon>
        <taxon>Actinomycetota</taxon>
        <taxon>Actinomycetes</taxon>
        <taxon>Propionibacteriales</taxon>
        <taxon>Nocardioidaceae</taxon>
        <taxon>Nocardioides</taxon>
    </lineage>
</organism>
<dbReference type="EMBL" id="FMZM01000012">
    <property type="protein sequence ID" value="SDD94414.1"/>
    <property type="molecule type" value="Genomic_DNA"/>
</dbReference>
<dbReference type="GO" id="GO:0016717">
    <property type="term" value="F:oxidoreductase activity, acting on paired donors, with oxidation of a pair of donors resulting in the reduction of molecular oxygen to two molecules of water"/>
    <property type="evidence" value="ECO:0007669"/>
    <property type="project" value="TreeGrafter"/>
</dbReference>
<evidence type="ECO:0000313" key="3">
    <source>
        <dbReference type="Proteomes" id="UP000199034"/>
    </source>
</evidence>
<dbReference type="GO" id="GO:0008610">
    <property type="term" value="P:lipid biosynthetic process"/>
    <property type="evidence" value="ECO:0007669"/>
    <property type="project" value="UniProtKB-ARBA"/>
</dbReference>
<evidence type="ECO:0000313" key="2">
    <source>
        <dbReference type="EMBL" id="SDD94414.1"/>
    </source>
</evidence>
<dbReference type="PANTHER" id="PTHR19353:SF19">
    <property type="entry name" value="DELTA(5) FATTY ACID DESATURASE C-RELATED"/>
    <property type="match status" value="1"/>
</dbReference>
<dbReference type="InterPro" id="IPR012171">
    <property type="entry name" value="Fatty_acid_desaturase"/>
</dbReference>
<dbReference type="Proteomes" id="UP000199034">
    <property type="component" value="Unassembled WGS sequence"/>
</dbReference>
<dbReference type="OrthoDB" id="104711at2"/>
<dbReference type="InterPro" id="IPR005804">
    <property type="entry name" value="FA_desaturase_dom"/>
</dbReference>
<dbReference type="AlphaFoldDB" id="A0A1G6YV72"/>
<dbReference type="STRING" id="1045774.SAMN05421872_112179"/>
<feature type="domain" description="Fatty acid desaturase" evidence="1">
    <location>
        <begin position="13"/>
        <end position="73"/>
    </location>
</feature>
<dbReference type="PANTHER" id="PTHR19353">
    <property type="entry name" value="FATTY ACID DESATURASE 2"/>
    <property type="match status" value="1"/>
</dbReference>
<reference evidence="2 3" key="1">
    <citation type="submission" date="2016-10" db="EMBL/GenBank/DDBJ databases">
        <authorList>
            <person name="de Groot N.N."/>
        </authorList>
    </citation>
    <scope>NUCLEOTIDE SEQUENCE [LARGE SCALE GENOMIC DNA]</scope>
    <source>
        <strain evidence="2 3">CGMCC 4.6858</strain>
    </source>
</reference>
<gene>
    <name evidence="2" type="ORF">SAMN05421872_112179</name>
</gene>
<proteinExistence type="predicted"/>
<name>A0A1G6YV72_9ACTN</name>
<sequence>MPIVPPGLKLDFLRRQVLMSRNVRGGILIDVAMGGLNHQIEHHLFPSMPQPNLRHAQPLVRRHCERQGVPYTEVGLWTSYGIVVDYLNHVGLRARGPFDCPLRSQLGR</sequence>
<evidence type="ECO:0000259" key="1">
    <source>
        <dbReference type="Pfam" id="PF00487"/>
    </source>
</evidence>